<keyword evidence="7 10" id="KW-0675">Receptor</keyword>
<evidence type="ECO:0000256" key="10">
    <source>
        <dbReference type="RuleBase" id="RU000688"/>
    </source>
</evidence>
<proteinExistence type="inferred from homology"/>
<name>A0A210PVR9_MIZYE</name>
<dbReference type="InterPro" id="IPR000276">
    <property type="entry name" value="GPCR_Rhodpsn"/>
</dbReference>
<sequence length="331" mass="37766">MDVLHEKYTNETYNETTFNDVNTSFPVVKVALMSMWSIMVLVPNCLVLVVLTVKTNLRKTHRTEFVLWLCISDLMVGLSSVMYLLTHVAGSLATSPRFCALTLHCVYSGVTLSLVHIFFLCYERYLAVVRKIRFQLLNKKMKYILVLGSYLIVSLYTGIMTACFLRADTIEYCGIQSFPKGKYYMISASIVCLPLLVLTVFVYIIFVIKLKKQMRKTYTTAFQLTRNNEAMPNHEAVTVPSEARRVEQTFQQKEREITITIGLIVVALFLLTGPFIVTKFLEGISAVSLRPAIKISITFLAGSNSLFNPILYAWRLPAFRKEVRNIFTKHS</sequence>
<reference evidence="13 14" key="1">
    <citation type="journal article" date="2017" name="Nat. Ecol. Evol.">
        <title>Scallop genome provides insights into evolution of bilaterian karyotype and development.</title>
        <authorList>
            <person name="Wang S."/>
            <person name="Zhang J."/>
            <person name="Jiao W."/>
            <person name="Li J."/>
            <person name="Xun X."/>
            <person name="Sun Y."/>
            <person name="Guo X."/>
            <person name="Huan P."/>
            <person name="Dong B."/>
            <person name="Zhang L."/>
            <person name="Hu X."/>
            <person name="Sun X."/>
            <person name="Wang J."/>
            <person name="Zhao C."/>
            <person name="Wang Y."/>
            <person name="Wang D."/>
            <person name="Huang X."/>
            <person name="Wang R."/>
            <person name="Lv J."/>
            <person name="Li Y."/>
            <person name="Zhang Z."/>
            <person name="Liu B."/>
            <person name="Lu W."/>
            <person name="Hui Y."/>
            <person name="Liang J."/>
            <person name="Zhou Z."/>
            <person name="Hou R."/>
            <person name="Li X."/>
            <person name="Liu Y."/>
            <person name="Li H."/>
            <person name="Ning X."/>
            <person name="Lin Y."/>
            <person name="Zhao L."/>
            <person name="Xing Q."/>
            <person name="Dou J."/>
            <person name="Li Y."/>
            <person name="Mao J."/>
            <person name="Guo H."/>
            <person name="Dou H."/>
            <person name="Li T."/>
            <person name="Mu C."/>
            <person name="Jiang W."/>
            <person name="Fu Q."/>
            <person name="Fu X."/>
            <person name="Miao Y."/>
            <person name="Liu J."/>
            <person name="Yu Q."/>
            <person name="Li R."/>
            <person name="Liao H."/>
            <person name="Li X."/>
            <person name="Kong Y."/>
            <person name="Jiang Z."/>
            <person name="Chourrout D."/>
            <person name="Li R."/>
            <person name="Bao Z."/>
        </authorList>
    </citation>
    <scope>NUCLEOTIDE SEQUENCE [LARGE SCALE GENOMIC DNA]</scope>
    <source>
        <strain evidence="13 14">PY_sf001</strain>
    </source>
</reference>
<keyword evidence="5 10" id="KW-0297">G-protein coupled receptor</keyword>
<evidence type="ECO:0000256" key="2">
    <source>
        <dbReference type="ARBA" id="ARBA00022475"/>
    </source>
</evidence>
<feature type="transmembrane region" description="Helical" evidence="11">
    <location>
        <begin position="101"/>
        <end position="122"/>
    </location>
</feature>
<feature type="transmembrane region" description="Helical" evidence="11">
    <location>
        <begin position="65"/>
        <end position="89"/>
    </location>
</feature>
<dbReference type="CDD" id="cd00637">
    <property type="entry name" value="7tm_classA_rhodopsin-like"/>
    <property type="match status" value="1"/>
</dbReference>
<dbReference type="Pfam" id="PF00001">
    <property type="entry name" value="7tm_1"/>
    <property type="match status" value="1"/>
</dbReference>
<keyword evidence="8" id="KW-0325">Glycoprotein</keyword>
<evidence type="ECO:0000256" key="6">
    <source>
        <dbReference type="ARBA" id="ARBA00023136"/>
    </source>
</evidence>
<comment type="caution">
    <text evidence="13">The sequence shown here is derived from an EMBL/GenBank/DDBJ whole genome shotgun (WGS) entry which is preliminary data.</text>
</comment>
<dbReference type="GO" id="GO:0004930">
    <property type="term" value="F:G protein-coupled receptor activity"/>
    <property type="evidence" value="ECO:0007669"/>
    <property type="project" value="UniProtKB-KW"/>
</dbReference>
<feature type="transmembrane region" description="Helical" evidence="11">
    <location>
        <begin position="183"/>
        <end position="208"/>
    </location>
</feature>
<dbReference type="SUPFAM" id="SSF81321">
    <property type="entry name" value="Family A G protein-coupled receptor-like"/>
    <property type="match status" value="1"/>
</dbReference>
<keyword evidence="6 11" id="KW-0472">Membrane</keyword>
<keyword evidence="9 10" id="KW-0807">Transducer</keyword>
<evidence type="ECO:0000256" key="4">
    <source>
        <dbReference type="ARBA" id="ARBA00022989"/>
    </source>
</evidence>
<evidence type="ECO:0000313" key="13">
    <source>
        <dbReference type="EMBL" id="OWF40569.1"/>
    </source>
</evidence>
<gene>
    <name evidence="13" type="ORF">KP79_PYT20001</name>
</gene>
<dbReference type="PROSITE" id="PS00237">
    <property type="entry name" value="G_PROTEIN_RECEP_F1_1"/>
    <property type="match status" value="1"/>
</dbReference>
<dbReference type="Gene3D" id="1.20.1070.10">
    <property type="entry name" value="Rhodopsin 7-helix transmembrane proteins"/>
    <property type="match status" value="1"/>
</dbReference>
<keyword evidence="14" id="KW-1185">Reference proteome</keyword>
<keyword evidence="2" id="KW-1003">Cell membrane</keyword>
<keyword evidence="3 10" id="KW-0812">Transmembrane</keyword>
<dbReference type="GO" id="GO:0005886">
    <property type="term" value="C:plasma membrane"/>
    <property type="evidence" value="ECO:0007669"/>
    <property type="project" value="UniProtKB-SubCell"/>
</dbReference>
<feature type="transmembrane region" description="Helical" evidence="11">
    <location>
        <begin position="292"/>
        <end position="314"/>
    </location>
</feature>
<evidence type="ECO:0000256" key="11">
    <source>
        <dbReference type="SAM" id="Phobius"/>
    </source>
</evidence>
<evidence type="ECO:0000259" key="12">
    <source>
        <dbReference type="PROSITE" id="PS50262"/>
    </source>
</evidence>
<evidence type="ECO:0000256" key="1">
    <source>
        <dbReference type="ARBA" id="ARBA00004651"/>
    </source>
</evidence>
<keyword evidence="4 11" id="KW-1133">Transmembrane helix</keyword>
<dbReference type="PANTHER" id="PTHR24246">
    <property type="entry name" value="OLFACTORY RECEPTOR AND ADENOSINE RECEPTOR"/>
    <property type="match status" value="1"/>
</dbReference>
<accession>A0A210PVR9</accession>
<feature type="transmembrane region" description="Helical" evidence="11">
    <location>
        <begin position="257"/>
        <end position="277"/>
    </location>
</feature>
<feature type="transmembrane region" description="Helical" evidence="11">
    <location>
        <begin position="30"/>
        <end position="53"/>
    </location>
</feature>
<dbReference type="AlphaFoldDB" id="A0A210PVR9"/>
<evidence type="ECO:0000256" key="9">
    <source>
        <dbReference type="ARBA" id="ARBA00023224"/>
    </source>
</evidence>
<evidence type="ECO:0000256" key="7">
    <source>
        <dbReference type="ARBA" id="ARBA00023170"/>
    </source>
</evidence>
<evidence type="ECO:0000256" key="3">
    <source>
        <dbReference type="ARBA" id="ARBA00022692"/>
    </source>
</evidence>
<dbReference type="PANTHER" id="PTHR24246:SF27">
    <property type="entry name" value="ADENOSINE RECEPTOR, ISOFORM A"/>
    <property type="match status" value="1"/>
</dbReference>
<dbReference type="STRING" id="6573.A0A210PVR9"/>
<protein>
    <submittedName>
        <fullName evidence="13">Beta-2 adrenergic receptor</fullName>
    </submittedName>
</protein>
<organism evidence="13 14">
    <name type="scientific">Mizuhopecten yessoensis</name>
    <name type="common">Japanese scallop</name>
    <name type="synonym">Patinopecten yessoensis</name>
    <dbReference type="NCBI Taxonomy" id="6573"/>
    <lineage>
        <taxon>Eukaryota</taxon>
        <taxon>Metazoa</taxon>
        <taxon>Spiralia</taxon>
        <taxon>Lophotrochozoa</taxon>
        <taxon>Mollusca</taxon>
        <taxon>Bivalvia</taxon>
        <taxon>Autobranchia</taxon>
        <taxon>Pteriomorphia</taxon>
        <taxon>Pectinida</taxon>
        <taxon>Pectinoidea</taxon>
        <taxon>Pectinidae</taxon>
        <taxon>Mizuhopecten</taxon>
    </lineage>
</organism>
<dbReference type="InterPro" id="IPR017452">
    <property type="entry name" value="GPCR_Rhodpsn_7TM"/>
</dbReference>
<evidence type="ECO:0000256" key="8">
    <source>
        <dbReference type="ARBA" id="ARBA00023180"/>
    </source>
</evidence>
<dbReference type="Proteomes" id="UP000242188">
    <property type="component" value="Unassembled WGS sequence"/>
</dbReference>
<comment type="subcellular location">
    <subcellularLocation>
        <location evidence="1">Cell membrane</location>
        <topology evidence="1">Multi-pass membrane protein</topology>
    </subcellularLocation>
</comment>
<dbReference type="EMBL" id="NEDP02005460">
    <property type="protein sequence ID" value="OWF40569.1"/>
    <property type="molecule type" value="Genomic_DNA"/>
</dbReference>
<feature type="transmembrane region" description="Helical" evidence="11">
    <location>
        <begin position="143"/>
        <end position="167"/>
    </location>
</feature>
<evidence type="ECO:0000256" key="5">
    <source>
        <dbReference type="ARBA" id="ARBA00023040"/>
    </source>
</evidence>
<dbReference type="PROSITE" id="PS50262">
    <property type="entry name" value="G_PROTEIN_RECEP_F1_2"/>
    <property type="match status" value="1"/>
</dbReference>
<evidence type="ECO:0000313" key="14">
    <source>
        <dbReference type="Proteomes" id="UP000242188"/>
    </source>
</evidence>
<dbReference type="PRINTS" id="PR00237">
    <property type="entry name" value="GPCRRHODOPSN"/>
</dbReference>
<feature type="domain" description="G-protein coupled receptors family 1 profile" evidence="12">
    <location>
        <begin position="43"/>
        <end position="312"/>
    </location>
</feature>
<comment type="similarity">
    <text evidence="10">Belongs to the G-protein coupled receptor 1 family.</text>
</comment>